<dbReference type="AlphaFoldDB" id="A0A2H0TXP1"/>
<evidence type="ECO:0000313" key="2">
    <source>
        <dbReference type="Proteomes" id="UP000230852"/>
    </source>
</evidence>
<dbReference type="PANTHER" id="PTHR35810:SF1">
    <property type="entry name" value="CYTOPLASMIC PROTEIN"/>
    <property type="match status" value="1"/>
</dbReference>
<accession>A0A2H0TXP1</accession>
<protein>
    <submittedName>
        <fullName evidence="1">Cell filamentation protein Fic</fullName>
    </submittedName>
</protein>
<gene>
    <name evidence="1" type="ORF">COU28_03880</name>
</gene>
<sequence>MKKIEPNNEIIIYEGDNGEPNIEVRIENETVWLTIDQMAELFEKARSTINEHILNIYAENELVEQETIRKIGNSDFSTKPTNYYNLDVIISVGYRVKSIQGTKFRQWATARLREYLVQGFTMNDEFLKN</sequence>
<dbReference type="PANTHER" id="PTHR35810">
    <property type="entry name" value="CYTOPLASMIC PROTEIN-RELATED"/>
    <property type="match status" value="1"/>
</dbReference>
<organism evidence="1 2">
    <name type="scientific">Candidatus Magasanikbacteria bacterium CG10_big_fil_rev_8_21_14_0_10_36_16</name>
    <dbReference type="NCBI Taxonomy" id="1974645"/>
    <lineage>
        <taxon>Bacteria</taxon>
        <taxon>Candidatus Magasanikiibacteriota</taxon>
    </lineage>
</organism>
<proteinExistence type="predicted"/>
<reference evidence="2" key="1">
    <citation type="submission" date="2017-09" db="EMBL/GenBank/DDBJ databases">
        <title>Depth-based differentiation of microbial function through sediment-hosted aquifers and enrichment of novel symbionts in the deep terrestrial subsurface.</title>
        <authorList>
            <person name="Probst A.J."/>
            <person name="Ladd B."/>
            <person name="Jarett J.K."/>
            <person name="Geller-Mcgrath D.E."/>
            <person name="Sieber C.M.K."/>
            <person name="Emerson J.B."/>
            <person name="Anantharaman K."/>
            <person name="Thomas B.C."/>
            <person name="Malmstrom R."/>
            <person name="Stieglmeier M."/>
            <person name="Klingl A."/>
            <person name="Woyke T."/>
            <person name="Ryan C.M."/>
            <person name="Banfield J.F."/>
        </authorList>
    </citation>
    <scope>NUCLEOTIDE SEQUENCE [LARGE SCALE GENOMIC DNA]</scope>
</reference>
<dbReference type="Pfam" id="PF13310">
    <property type="entry name" value="Virulence_RhuM"/>
    <property type="match status" value="1"/>
</dbReference>
<feature type="non-terminal residue" evidence="1">
    <location>
        <position position="129"/>
    </location>
</feature>
<dbReference type="EMBL" id="PFBU01000075">
    <property type="protein sequence ID" value="PIR77994.1"/>
    <property type="molecule type" value="Genomic_DNA"/>
</dbReference>
<evidence type="ECO:0000313" key="1">
    <source>
        <dbReference type="EMBL" id="PIR77994.1"/>
    </source>
</evidence>
<dbReference type="InterPro" id="IPR011204">
    <property type="entry name" value="Virulence_RhuM-like"/>
</dbReference>
<dbReference type="Proteomes" id="UP000230852">
    <property type="component" value="Unassembled WGS sequence"/>
</dbReference>
<name>A0A2H0TXP1_9BACT</name>
<comment type="caution">
    <text evidence="1">The sequence shown here is derived from an EMBL/GenBank/DDBJ whole genome shotgun (WGS) entry which is preliminary data.</text>
</comment>